<gene>
    <name evidence="1" type="ORF">ZHD862_LOCUS37876</name>
</gene>
<organism evidence="1 2">
    <name type="scientific">Rotaria sordida</name>
    <dbReference type="NCBI Taxonomy" id="392033"/>
    <lineage>
        <taxon>Eukaryota</taxon>
        <taxon>Metazoa</taxon>
        <taxon>Spiralia</taxon>
        <taxon>Gnathifera</taxon>
        <taxon>Rotifera</taxon>
        <taxon>Eurotatoria</taxon>
        <taxon>Bdelloidea</taxon>
        <taxon>Philodinida</taxon>
        <taxon>Philodinidae</taxon>
        <taxon>Rotaria</taxon>
    </lineage>
</organism>
<dbReference type="SUPFAM" id="SSF140996">
    <property type="entry name" value="Hermes dimerisation domain"/>
    <property type="match status" value="1"/>
</dbReference>
<evidence type="ECO:0000313" key="2">
    <source>
        <dbReference type="Proteomes" id="UP000663864"/>
    </source>
</evidence>
<dbReference type="Gene3D" id="1.10.10.1070">
    <property type="entry name" value="Zinc finger, BED domain-containing"/>
    <property type="match status" value="1"/>
</dbReference>
<feature type="non-terminal residue" evidence="1">
    <location>
        <position position="1"/>
    </location>
</feature>
<name>A0A815TSV5_9BILA</name>
<protein>
    <submittedName>
        <fullName evidence="1">Uncharacterized protein</fullName>
    </submittedName>
</protein>
<accession>A0A815TSV5</accession>
<sequence length="136" mass="15012">MRTQPNSCQKPIINTDSCNQKTVTEFYSSSKQKIIPQRIKSSITTACAEFAALDGRAFETMSGKGFLNLAQQLFDAGRVLGISYCGIALSHVDSNYRRYTFILGCYPYDGKSHSAANVRAFVDSKLADYNLTLDSS</sequence>
<dbReference type="Proteomes" id="UP000663864">
    <property type="component" value="Unassembled WGS sequence"/>
</dbReference>
<dbReference type="EMBL" id="CAJNOT010007702">
    <property type="protein sequence ID" value="CAF1510170.1"/>
    <property type="molecule type" value="Genomic_DNA"/>
</dbReference>
<evidence type="ECO:0000313" key="1">
    <source>
        <dbReference type="EMBL" id="CAF1510170.1"/>
    </source>
</evidence>
<proteinExistence type="predicted"/>
<comment type="caution">
    <text evidence="1">The sequence shown here is derived from an EMBL/GenBank/DDBJ whole genome shotgun (WGS) entry which is preliminary data.</text>
</comment>
<reference evidence="1" key="1">
    <citation type="submission" date="2021-02" db="EMBL/GenBank/DDBJ databases">
        <authorList>
            <person name="Nowell W R."/>
        </authorList>
    </citation>
    <scope>NUCLEOTIDE SEQUENCE</scope>
</reference>
<dbReference type="AlphaFoldDB" id="A0A815TSV5"/>